<dbReference type="SUPFAM" id="SSF90112">
    <property type="entry name" value="Neurotransmitter-gated ion-channel transmembrane pore"/>
    <property type="match status" value="1"/>
</dbReference>
<evidence type="ECO:0000256" key="10">
    <source>
        <dbReference type="ARBA" id="ARBA00023303"/>
    </source>
</evidence>
<feature type="domain" description="Neurotransmitter-gated ion-channel transmembrane" evidence="14">
    <location>
        <begin position="323"/>
        <end position="351"/>
    </location>
</feature>
<proteinExistence type="inferred from homology"/>
<keyword evidence="7" id="KW-1133">Transmembrane helix</keyword>
<evidence type="ECO:0000256" key="5">
    <source>
        <dbReference type="ARBA" id="ARBA00022692"/>
    </source>
</evidence>
<evidence type="ECO:0000256" key="7">
    <source>
        <dbReference type="ARBA" id="ARBA00022989"/>
    </source>
</evidence>
<dbReference type="PRINTS" id="PR00252">
    <property type="entry name" value="NRIONCHANNEL"/>
</dbReference>
<keyword evidence="8 11" id="KW-0406">Ion transport</keyword>
<evidence type="ECO:0000259" key="14">
    <source>
        <dbReference type="Pfam" id="PF02932"/>
    </source>
</evidence>
<dbReference type="PRINTS" id="PR00253">
    <property type="entry name" value="GABAARECEPTR"/>
</dbReference>
<accession>A0A1I8IUN1</accession>
<evidence type="ECO:0000259" key="13">
    <source>
        <dbReference type="Pfam" id="PF02931"/>
    </source>
</evidence>
<evidence type="ECO:0000256" key="3">
    <source>
        <dbReference type="ARBA" id="ARBA00022448"/>
    </source>
</evidence>
<dbReference type="WBParaSite" id="maker-uti_cns_0016775-snap-gene-0.2-mRNA-1">
    <property type="protein sequence ID" value="maker-uti_cns_0016775-snap-gene-0.2-mRNA-1"/>
    <property type="gene ID" value="maker-uti_cns_0016775-snap-gene-0.2"/>
</dbReference>
<dbReference type="InterPro" id="IPR006029">
    <property type="entry name" value="Neurotrans-gated_channel_TM"/>
</dbReference>
<dbReference type="GO" id="GO:0005886">
    <property type="term" value="C:plasma membrane"/>
    <property type="evidence" value="ECO:0007669"/>
    <property type="project" value="UniProtKB-SubCell"/>
</dbReference>
<organism evidence="15 16">
    <name type="scientific">Macrostomum lignano</name>
    <dbReference type="NCBI Taxonomy" id="282301"/>
    <lineage>
        <taxon>Eukaryota</taxon>
        <taxon>Metazoa</taxon>
        <taxon>Spiralia</taxon>
        <taxon>Lophotrochozoa</taxon>
        <taxon>Platyhelminthes</taxon>
        <taxon>Rhabditophora</taxon>
        <taxon>Macrostomorpha</taxon>
        <taxon>Macrostomida</taxon>
        <taxon>Macrostomidae</taxon>
        <taxon>Macrostomum</taxon>
    </lineage>
</organism>
<evidence type="ECO:0000256" key="6">
    <source>
        <dbReference type="ARBA" id="ARBA00022729"/>
    </source>
</evidence>
<dbReference type="InterPro" id="IPR006028">
    <property type="entry name" value="GABAA/Glycine_rcpt"/>
</dbReference>
<dbReference type="InterPro" id="IPR036734">
    <property type="entry name" value="Neur_chan_lig-bd_sf"/>
</dbReference>
<dbReference type="InterPro" id="IPR036719">
    <property type="entry name" value="Neuro-gated_channel_TM_sf"/>
</dbReference>
<dbReference type="AlphaFoldDB" id="A0A1I8IUN1"/>
<keyword evidence="5" id="KW-0812">Transmembrane</keyword>
<dbReference type="SUPFAM" id="SSF63712">
    <property type="entry name" value="Nicotinic receptor ligand binding domain-like"/>
    <property type="match status" value="1"/>
</dbReference>
<dbReference type="PANTHER" id="PTHR18945">
    <property type="entry name" value="NEUROTRANSMITTER GATED ION CHANNEL"/>
    <property type="match status" value="1"/>
</dbReference>
<dbReference type="InterPro" id="IPR038050">
    <property type="entry name" value="Neuro_actylchol_rec"/>
</dbReference>
<reference evidence="16" key="1">
    <citation type="submission" date="2016-11" db="UniProtKB">
        <authorList>
            <consortium name="WormBaseParasite"/>
        </authorList>
    </citation>
    <scope>IDENTIFICATION</scope>
</reference>
<dbReference type="Pfam" id="PF02931">
    <property type="entry name" value="Neur_chan_LBD"/>
    <property type="match status" value="1"/>
</dbReference>
<evidence type="ECO:0000256" key="12">
    <source>
        <dbReference type="SAM" id="MobiDB-lite"/>
    </source>
</evidence>
<feature type="domain" description="Neurotransmitter-gated ion-channel ligand-binding" evidence="13">
    <location>
        <begin position="108"/>
        <end position="260"/>
    </location>
</feature>
<protein>
    <submittedName>
        <fullName evidence="16">Neur_chan_LBD domain-containing protein</fullName>
    </submittedName>
</protein>
<name>A0A1I8IUN1_9PLAT</name>
<dbReference type="GO" id="GO:0004888">
    <property type="term" value="F:transmembrane signaling receptor activity"/>
    <property type="evidence" value="ECO:0007669"/>
    <property type="project" value="InterPro"/>
</dbReference>
<evidence type="ECO:0000256" key="4">
    <source>
        <dbReference type="ARBA" id="ARBA00022475"/>
    </source>
</evidence>
<keyword evidence="9" id="KW-0472">Membrane</keyword>
<comment type="subcellular location">
    <subcellularLocation>
        <location evidence="2">Cell membrane</location>
    </subcellularLocation>
    <subcellularLocation>
        <location evidence="1">Membrane</location>
        <topology evidence="1">Multi-pass membrane protein</topology>
    </subcellularLocation>
</comment>
<feature type="region of interest" description="Disordered" evidence="12">
    <location>
        <begin position="22"/>
        <end position="43"/>
    </location>
</feature>
<keyword evidence="3 11" id="KW-0813">Transport</keyword>
<keyword evidence="15" id="KW-1185">Reference proteome</keyword>
<dbReference type="InterPro" id="IPR018000">
    <property type="entry name" value="Neurotransmitter_ion_chnl_CS"/>
</dbReference>
<evidence type="ECO:0000256" key="2">
    <source>
        <dbReference type="ARBA" id="ARBA00004236"/>
    </source>
</evidence>
<dbReference type="PROSITE" id="PS00236">
    <property type="entry name" value="NEUROTR_ION_CHANNEL"/>
    <property type="match status" value="1"/>
</dbReference>
<evidence type="ECO:0000256" key="1">
    <source>
        <dbReference type="ARBA" id="ARBA00004141"/>
    </source>
</evidence>
<keyword evidence="4" id="KW-1003">Cell membrane</keyword>
<dbReference type="InterPro" id="IPR006202">
    <property type="entry name" value="Neur_chan_lig-bd"/>
</dbReference>
<dbReference type="Gene3D" id="2.70.170.10">
    <property type="entry name" value="Neurotransmitter-gated ion-channel ligand-binding domain"/>
    <property type="match status" value="1"/>
</dbReference>
<evidence type="ECO:0000256" key="8">
    <source>
        <dbReference type="ARBA" id="ARBA00023065"/>
    </source>
</evidence>
<dbReference type="Gene3D" id="1.20.58.390">
    <property type="entry name" value="Neurotransmitter-gated ion-channel transmembrane domain"/>
    <property type="match status" value="1"/>
</dbReference>
<evidence type="ECO:0000313" key="16">
    <source>
        <dbReference type="WBParaSite" id="maker-uti_cns_0016775-snap-gene-0.2-mRNA-1"/>
    </source>
</evidence>
<evidence type="ECO:0000256" key="9">
    <source>
        <dbReference type="ARBA" id="ARBA00023136"/>
    </source>
</evidence>
<dbReference type="Pfam" id="PF02932">
    <property type="entry name" value="Neur_chan_memb"/>
    <property type="match status" value="1"/>
</dbReference>
<dbReference type="InterPro" id="IPR006201">
    <property type="entry name" value="Neur_channel"/>
</dbReference>
<dbReference type="Proteomes" id="UP000095280">
    <property type="component" value="Unplaced"/>
</dbReference>
<sequence length="351" mass="40045">YAGNNSCSEPAAVGFCSQEMLQKNGKSSQEEEEAGWGGDWRARERNARTQSSISASKEMQQQCDSLKLLRYPFCSIQALFITNRYDSNLRPGLDIRENNVTGEKEVVDDEPAAVAINMLIKNLGPIDEENMMYAMEIYFRQSWVDNRLRFDADFVNQDEIKVSISTLDKIWRPDTYFFNGKGSKLHVITTPNKLLRIQADGTVFFSMRLTIKAVCFMDFRKFPVDKQACPLLIGSYAYDSKNLVYVWWEEAKSKSALHQIPANVINSTSKNLGVEVTAMAQFLFRPEGVAFSHELSKLGSETRDVLSLTIPLERMIGYYLLQIYLPSYMTVSMSWVTFWINREATPGRVTL</sequence>
<dbReference type="GO" id="GO:0005230">
    <property type="term" value="F:extracellular ligand-gated monoatomic ion channel activity"/>
    <property type="evidence" value="ECO:0007669"/>
    <property type="project" value="InterPro"/>
</dbReference>
<comment type="similarity">
    <text evidence="11">Belongs to the ligand-gated ion channel (TC 1.A.9) family.</text>
</comment>
<keyword evidence="6" id="KW-0732">Signal</keyword>
<evidence type="ECO:0000313" key="15">
    <source>
        <dbReference type="Proteomes" id="UP000095280"/>
    </source>
</evidence>
<evidence type="ECO:0000256" key="11">
    <source>
        <dbReference type="RuleBase" id="RU000687"/>
    </source>
</evidence>
<keyword evidence="10 11" id="KW-0407">Ion channel</keyword>